<dbReference type="Proteomes" id="UP000001865">
    <property type="component" value="Chromosome"/>
</dbReference>
<proteinExistence type="predicted"/>
<evidence type="ECO:0000313" key="1">
    <source>
        <dbReference type="EMBL" id="ACF92357.1"/>
    </source>
</evidence>
<reference evidence="1 2" key="1">
    <citation type="journal article" date="2011" name="J. Bacteriol.">
        <title>Comparative genomics of 28 Salmonella enterica isolates: evidence for CRISPR-mediated adaptive sublineage evolution.</title>
        <authorList>
            <person name="Fricke W.F."/>
            <person name="Mammel M.K."/>
            <person name="McDermott P.F."/>
            <person name="Tartera C."/>
            <person name="White D.G."/>
            <person name="Leclerc J.E."/>
            <person name="Ravel J."/>
            <person name="Cebula T.A."/>
        </authorList>
    </citation>
    <scope>NUCLEOTIDE SEQUENCE [LARGE SCALE GENOMIC DNA]</scope>
    <source>
        <strain evidence="1 2">CVM19633</strain>
    </source>
</reference>
<organism evidence="1 2">
    <name type="scientific">Salmonella schwarzengrund (strain CVM19633)</name>
    <dbReference type="NCBI Taxonomy" id="439843"/>
    <lineage>
        <taxon>Bacteria</taxon>
        <taxon>Pseudomonadati</taxon>
        <taxon>Pseudomonadota</taxon>
        <taxon>Gammaproteobacteria</taxon>
        <taxon>Enterobacterales</taxon>
        <taxon>Enterobacteriaceae</taxon>
        <taxon>Salmonella</taxon>
    </lineage>
</organism>
<name>A0A0N1TVA6_SALSV</name>
<evidence type="ECO:0000313" key="2">
    <source>
        <dbReference type="Proteomes" id="UP000001865"/>
    </source>
</evidence>
<gene>
    <name evidence="1" type="ordered locus">SeSA_A3437</name>
</gene>
<dbReference type="HOGENOM" id="CLU_3257655_0_0_6"/>
<dbReference type="KEGG" id="sew:SeSA_A3437"/>
<dbReference type="AlphaFoldDB" id="A0A0N1TVA6"/>
<sequence>MTLASSATSIPFTGLISKNPPAYTDGFYEEVKLTDKPLFFWV</sequence>
<dbReference type="EMBL" id="CP001127">
    <property type="protein sequence ID" value="ACF92357.1"/>
    <property type="molecule type" value="Genomic_DNA"/>
</dbReference>
<protein>
    <submittedName>
        <fullName evidence="1">Uncharacterized protein</fullName>
    </submittedName>
</protein>
<accession>A0A0N1TVA6</accession>